<dbReference type="AlphaFoldDB" id="A0A640TA27"/>
<dbReference type="EMBL" id="BLIO01000001">
    <property type="protein sequence ID" value="GFE19341.1"/>
    <property type="molecule type" value="Genomic_DNA"/>
</dbReference>
<gene>
    <name evidence="3" type="ORF">Sgleb_73880</name>
</gene>
<feature type="region of interest" description="Disordered" evidence="1">
    <location>
        <begin position="27"/>
        <end position="52"/>
    </location>
</feature>
<dbReference type="Proteomes" id="UP000430079">
    <property type="component" value="Unassembled WGS sequence"/>
</dbReference>
<reference evidence="3 4" key="1">
    <citation type="submission" date="2019-12" db="EMBL/GenBank/DDBJ databases">
        <title>Whole genome shotgun sequence of Streptomyces hygroscopicus subsp. glebosus NBRC 13786.</title>
        <authorList>
            <person name="Ichikawa N."/>
            <person name="Kimura A."/>
            <person name="Kitahashi Y."/>
            <person name="Komaki H."/>
            <person name="Tamura T."/>
        </authorList>
    </citation>
    <scope>NUCLEOTIDE SEQUENCE [LARGE SCALE GENOMIC DNA]</scope>
    <source>
        <strain evidence="3 4">NBRC 13786</strain>
    </source>
</reference>
<proteinExistence type="predicted"/>
<keyword evidence="2" id="KW-0732">Signal</keyword>
<name>A0A640TA27_9ACTN</name>
<evidence type="ECO:0008006" key="5">
    <source>
        <dbReference type="Google" id="ProtNLM"/>
    </source>
</evidence>
<feature type="compositionally biased region" description="Polar residues" evidence="1">
    <location>
        <begin position="28"/>
        <end position="41"/>
    </location>
</feature>
<accession>A0A640TA27</accession>
<evidence type="ECO:0000313" key="3">
    <source>
        <dbReference type="EMBL" id="GFE19341.1"/>
    </source>
</evidence>
<comment type="caution">
    <text evidence="3">The sequence shown here is derived from an EMBL/GenBank/DDBJ whole genome shotgun (WGS) entry which is preliminary data.</text>
</comment>
<organism evidence="3 4">
    <name type="scientific">Streptomyces glebosus</name>
    <dbReference type="NCBI Taxonomy" id="249580"/>
    <lineage>
        <taxon>Bacteria</taxon>
        <taxon>Bacillati</taxon>
        <taxon>Actinomycetota</taxon>
        <taxon>Actinomycetes</taxon>
        <taxon>Kitasatosporales</taxon>
        <taxon>Streptomycetaceae</taxon>
        <taxon>Streptomyces</taxon>
    </lineage>
</organism>
<evidence type="ECO:0000313" key="4">
    <source>
        <dbReference type="Proteomes" id="UP000430079"/>
    </source>
</evidence>
<feature type="signal peptide" evidence="2">
    <location>
        <begin position="1"/>
        <end position="26"/>
    </location>
</feature>
<evidence type="ECO:0000256" key="2">
    <source>
        <dbReference type="SAM" id="SignalP"/>
    </source>
</evidence>
<evidence type="ECO:0000256" key="1">
    <source>
        <dbReference type="SAM" id="MobiDB-lite"/>
    </source>
</evidence>
<keyword evidence="4" id="KW-1185">Reference proteome</keyword>
<feature type="chain" id="PRO_5024880110" description="Lipoprotein" evidence="2">
    <location>
        <begin position="27"/>
        <end position="221"/>
    </location>
</feature>
<protein>
    <recommendedName>
        <fullName evidence="5">Lipoprotein</fullName>
    </recommendedName>
</protein>
<sequence length="221" mass="23903">MRLSRYRPRLALAATMLAVLAIPACGSESGSTQPGKSSQRPTHGPVKDKKKVAQDAYTAGYNRGRAVRDAGGKGSSVREVVWGGCTRRALSAGQEAEGDRGAWVSGCLDGVSENAKHLPSSQVTKRTNDQDLLERFKAWLSGTDKRPMTAHVNRLALVELHRSDYDIELTTDYPSTGDDHSAATDLAQSFVTWWDGDDGDGTTWNVVVRGTDGEKLATDRL</sequence>